<protein>
    <recommendedName>
        <fullName evidence="2">small monomeric GTPase</fullName>
        <ecNumber evidence="2">3.6.5.2</ecNumber>
    </recommendedName>
</protein>
<dbReference type="GO" id="GO:0003925">
    <property type="term" value="F:G protein activity"/>
    <property type="evidence" value="ECO:0007669"/>
    <property type="project" value="UniProtKB-EC"/>
</dbReference>
<comment type="similarity">
    <text evidence="1">Belongs to the small GTPase superfamily. Ras family.</text>
</comment>
<evidence type="ECO:0000313" key="6">
    <source>
        <dbReference type="Proteomes" id="UP001318040"/>
    </source>
</evidence>
<evidence type="ECO:0000256" key="5">
    <source>
        <dbReference type="ARBA" id="ARBA00048098"/>
    </source>
</evidence>
<dbReference type="InterPro" id="IPR027417">
    <property type="entry name" value="P-loop_NTPase"/>
</dbReference>
<name>A0AAJ7XCZ1_PETMA</name>
<gene>
    <name evidence="7" type="primary">LOC116953617</name>
</gene>
<evidence type="ECO:0000256" key="1">
    <source>
        <dbReference type="ARBA" id="ARBA00008344"/>
    </source>
</evidence>
<accession>A0AAJ7XCZ1</accession>
<proteinExistence type="inferred from homology"/>
<dbReference type="InterPro" id="IPR001806">
    <property type="entry name" value="Small_GTPase"/>
</dbReference>
<dbReference type="RefSeq" id="XP_032829866.1">
    <property type="nucleotide sequence ID" value="XM_032973975.1"/>
</dbReference>
<dbReference type="Gene3D" id="3.40.50.300">
    <property type="entry name" value="P-loop containing nucleotide triphosphate hydrolases"/>
    <property type="match status" value="1"/>
</dbReference>
<dbReference type="SMART" id="SM00173">
    <property type="entry name" value="RAS"/>
    <property type="match status" value="1"/>
</dbReference>
<dbReference type="SUPFAM" id="SSF52540">
    <property type="entry name" value="P-loop containing nucleoside triphosphate hydrolases"/>
    <property type="match status" value="1"/>
</dbReference>
<dbReference type="AlphaFoldDB" id="A0AAJ7XCZ1"/>
<evidence type="ECO:0000256" key="2">
    <source>
        <dbReference type="ARBA" id="ARBA00011984"/>
    </source>
</evidence>
<comment type="catalytic activity">
    <reaction evidence="5">
        <text>GTP + H2O = GDP + phosphate + H(+)</text>
        <dbReference type="Rhea" id="RHEA:19669"/>
        <dbReference type="ChEBI" id="CHEBI:15377"/>
        <dbReference type="ChEBI" id="CHEBI:15378"/>
        <dbReference type="ChEBI" id="CHEBI:37565"/>
        <dbReference type="ChEBI" id="CHEBI:43474"/>
        <dbReference type="ChEBI" id="CHEBI:58189"/>
        <dbReference type="EC" id="3.6.5.2"/>
    </reaction>
</comment>
<dbReference type="SMART" id="SM00174">
    <property type="entry name" value="RHO"/>
    <property type="match status" value="1"/>
</dbReference>
<dbReference type="PANTHER" id="PTHR45704">
    <property type="entry name" value="RAS-LIKE FAMILY MEMBER 11"/>
    <property type="match status" value="1"/>
</dbReference>
<dbReference type="PROSITE" id="PS51419">
    <property type="entry name" value="RAB"/>
    <property type="match status" value="1"/>
</dbReference>
<evidence type="ECO:0000313" key="7">
    <source>
        <dbReference type="RefSeq" id="XP_032829866.1"/>
    </source>
</evidence>
<keyword evidence="4" id="KW-0378">Hydrolase</keyword>
<dbReference type="PRINTS" id="PR00449">
    <property type="entry name" value="RASTRNSFRMNG"/>
</dbReference>
<dbReference type="Pfam" id="PF00071">
    <property type="entry name" value="Ras"/>
    <property type="match status" value="1"/>
</dbReference>
<dbReference type="InterPro" id="IPR051065">
    <property type="entry name" value="Ras-related_GTPase"/>
</dbReference>
<dbReference type="KEGG" id="pmrn:116953617"/>
<dbReference type="SMART" id="SM00175">
    <property type="entry name" value="RAB"/>
    <property type="match status" value="1"/>
</dbReference>
<keyword evidence="3" id="KW-0547">Nucleotide-binding</keyword>
<reference evidence="7" key="1">
    <citation type="submission" date="2025-08" db="UniProtKB">
        <authorList>
            <consortium name="RefSeq"/>
        </authorList>
    </citation>
    <scope>IDENTIFICATION</scope>
    <source>
        <tissue evidence="7">Sperm</tissue>
    </source>
</reference>
<evidence type="ECO:0000256" key="4">
    <source>
        <dbReference type="ARBA" id="ARBA00022801"/>
    </source>
</evidence>
<evidence type="ECO:0000256" key="3">
    <source>
        <dbReference type="ARBA" id="ARBA00022741"/>
    </source>
</evidence>
<dbReference type="EC" id="3.6.5.2" evidence="2"/>
<dbReference type="PROSITE" id="PS51421">
    <property type="entry name" value="RAS"/>
    <property type="match status" value="1"/>
</dbReference>
<keyword evidence="6" id="KW-1185">Reference proteome</keyword>
<dbReference type="InterPro" id="IPR005225">
    <property type="entry name" value="Small_GTP-bd"/>
</dbReference>
<organism evidence="6 7">
    <name type="scientific">Petromyzon marinus</name>
    <name type="common">Sea lamprey</name>
    <dbReference type="NCBI Taxonomy" id="7757"/>
    <lineage>
        <taxon>Eukaryota</taxon>
        <taxon>Metazoa</taxon>
        <taxon>Chordata</taxon>
        <taxon>Craniata</taxon>
        <taxon>Vertebrata</taxon>
        <taxon>Cyclostomata</taxon>
        <taxon>Hyperoartia</taxon>
        <taxon>Petromyzontiformes</taxon>
        <taxon>Petromyzontidae</taxon>
        <taxon>Petromyzon</taxon>
    </lineage>
</organism>
<dbReference type="NCBIfam" id="TIGR00231">
    <property type="entry name" value="small_GTP"/>
    <property type="match status" value="1"/>
</dbReference>
<dbReference type="Proteomes" id="UP001318040">
    <property type="component" value="Chromosome 52"/>
</dbReference>
<dbReference type="GO" id="GO:0005525">
    <property type="term" value="F:GTP binding"/>
    <property type="evidence" value="ECO:0007669"/>
    <property type="project" value="InterPro"/>
</dbReference>
<sequence>MNSAENRPVTNIAVMGTSQVGKSALTVRFLTRRFIGEYCNIEAVYTHCVAATQGDAVLLNIWDCPCREDERRPWASGHESRITWADAFLLVYSVCDRDSFNAALQMAQALRDARRPAGRAARAPAVVVVVGNKRDLQHARAVGTQEARALTAALGCGFFETSAAESRDDAETVFQALLGAVSGKRRGGGPKACRPPMGKRVLGLRSLLKTLSMLFLRK</sequence>